<dbReference type="AlphaFoldDB" id="A0A8R7PP08"/>
<dbReference type="EnsemblPlants" id="TuG1812G0300000828.01.T01">
    <property type="protein sequence ID" value="TuG1812G0300000828.01.T01"/>
    <property type="gene ID" value="TuG1812G0300000828.01"/>
</dbReference>
<reference evidence="3" key="1">
    <citation type="journal article" date="2013" name="Nature">
        <title>Draft genome of the wheat A-genome progenitor Triticum urartu.</title>
        <authorList>
            <person name="Ling H.Q."/>
            <person name="Zhao S."/>
            <person name="Liu D."/>
            <person name="Wang J."/>
            <person name="Sun H."/>
            <person name="Zhang C."/>
            <person name="Fan H."/>
            <person name="Li D."/>
            <person name="Dong L."/>
            <person name="Tao Y."/>
            <person name="Gao C."/>
            <person name="Wu H."/>
            <person name="Li Y."/>
            <person name="Cui Y."/>
            <person name="Guo X."/>
            <person name="Zheng S."/>
            <person name="Wang B."/>
            <person name="Yu K."/>
            <person name="Liang Q."/>
            <person name="Yang W."/>
            <person name="Lou X."/>
            <person name="Chen J."/>
            <person name="Feng M."/>
            <person name="Jian J."/>
            <person name="Zhang X."/>
            <person name="Luo G."/>
            <person name="Jiang Y."/>
            <person name="Liu J."/>
            <person name="Wang Z."/>
            <person name="Sha Y."/>
            <person name="Zhang B."/>
            <person name="Wu H."/>
            <person name="Tang D."/>
            <person name="Shen Q."/>
            <person name="Xue P."/>
            <person name="Zou S."/>
            <person name="Wang X."/>
            <person name="Liu X."/>
            <person name="Wang F."/>
            <person name="Yang Y."/>
            <person name="An X."/>
            <person name="Dong Z."/>
            <person name="Zhang K."/>
            <person name="Zhang X."/>
            <person name="Luo M.C."/>
            <person name="Dvorak J."/>
            <person name="Tong Y."/>
            <person name="Wang J."/>
            <person name="Yang H."/>
            <person name="Li Z."/>
            <person name="Wang D."/>
            <person name="Zhang A."/>
            <person name="Wang J."/>
        </authorList>
    </citation>
    <scope>NUCLEOTIDE SEQUENCE</scope>
    <source>
        <strain evidence="3">cv. G1812</strain>
    </source>
</reference>
<evidence type="ECO:0000259" key="1">
    <source>
        <dbReference type="Pfam" id="PF24758"/>
    </source>
</evidence>
<keyword evidence="3" id="KW-1185">Reference proteome</keyword>
<dbReference type="PANTHER" id="PTHR38926">
    <property type="entry name" value="F-BOX DOMAIN CONTAINING PROTEIN, EXPRESSED"/>
    <property type="match status" value="1"/>
</dbReference>
<reference evidence="2" key="2">
    <citation type="submission" date="2018-03" db="EMBL/GenBank/DDBJ databases">
        <title>The Triticum urartu genome reveals the dynamic nature of wheat genome evolution.</title>
        <authorList>
            <person name="Ling H."/>
            <person name="Ma B."/>
            <person name="Shi X."/>
            <person name="Liu H."/>
            <person name="Dong L."/>
            <person name="Sun H."/>
            <person name="Cao Y."/>
            <person name="Gao Q."/>
            <person name="Zheng S."/>
            <person name="Li Y."/>
            <person name="Yu Y."/>
            <person name="Du H."/>
            <person name="Qi M."/>
            <person name="Li Y."/>
            <person name="Yu H."/>
            <person name="Cui Y."/>
            <person name="Wang N."/>
            <person name="Chen C."/>
            <person name="Wu H."/>
            <person name="Zhao Y."/>
            <person name="Zhang J."/>
            <person name="Li Y."/>
            <person name="Zhou W."/>
            <person name="Zhang B."/>
            <person name="Hu W."/>
            <person name="Eijk M."/>
            <person name="Tang J."/>
            <person name="Witsenboer H."/>
            <person name="Zhao S."/>
            <person name="Li Z."/>
            <person name="Zhang A."/>
            <person name="Wang D."/>
            <person name="Liang C."/>
        </authorList>
    </citation>
    <scope>NUCLEOTIDE SEQUENCE [LARGE SCALE GENOMIC DNA]</scope>
    <source>
        <strain evidence="2">cv. G1812</strain>
    </source>
</reference>
<dbReference type="Pfam" id="PF24758">
    <property type="entry name" value="LRR_At5g56370"/>
    <property type="match status" value="1"/>
</dbReference>
<dbReference type="FunFam" id="1.20.1280.50:FF:000037">
    <property type="entry name" value="F-box protein SKIP19"/>
    <property type="match status" value="1"/>
</dbReference>
<dbReference type="Gene3D" id="3.80.10.10">
    <property type="entry name" value="Ribonuclease Inhibitor"/>
    <property type="match status" value="1"/>
</dbReference>
<dbReference type="Gene3D" id="1.20.1280.50">
    <property type="match status" value="1"/>
</dbReference>
<dbReference type="Proteomes" id="UP000015106">
    <property type="component" value="Chromosome 3"/>
</dbReference>
<dbReference type="InterPro" id="IPR055411">
    <property type="entry name" value="LRR_FXL15/At3g58940/PEG3-like"/>
</dbReference>
<dbReference type="InterPro" id="IPR036047">
    <property type="entry name" value="F-box-like_dom_sf"/>
</dbReference>
<organism evidence="2 3">
    <name type="scientific">Triticum urartu</name>
    <name type="common">Red wild einkorn</name>
    <name type="synonym">Crithodium urartu</name>
    <dbReference type="NCBI Taxonomy" id="4572"/>
    <lineage>
        <taxon>Eukaryota</taxon>
        <taxon>Viridiplantae</taxon>
        <taxon>Streptophyta</taxon>
        <taxon>Embryophyta</taxon>
        <taxon>Tracheophyta</taxon>
        <taxon>Spermatophyta</taxon>
        <taxon>Magnoliopsida</taxon>
        <taxon>Liliopsida</taxon>
        <taxon>Poales</taxon>
        <taxon>Poaceae</taxon>
        <taxon>BOP clade</taxon>
        <taxon>Pooideae</taxon>
        <taxon>Triticodae</taxon>
        <taxon>Triticeae</taxon>
        <taxon>Triticinae</taxon>
        <taxon>Triticum</taxon>
    </lineage>
</organism>
<name>A0A8R7PP08_TRIUA</name>
<evidence type="ECO:0000313" key="2">
    <source>
        <dbReference type="EnsemblPlants" id="TuG1812G0300000828.01.T01"/>
    </source>
</evidence>
<reference evidence="2" key="3">
    <citation type="submission" date="2022-06" db="UniProtKB">
        <authorList>
            <consortium name="EnsemblPlants"/>
        </authorList>
    </citation>
    <scope>IDENTIFICATION</scope>
</reference>
<feature type="domain" description="F-box/LRR-repeat protein 15/At3g58940/PEG3-like LRR" evidence="1">
    <location>
        <begin position="138"/>
        <end position="225"/>
    </location>
</feature>
<dbReference type="InterPro" id="IPR032675">
    <property type="entry name" value="LRR_dom_sf"/>
</dbReference>
<sequence>MEAQRDAAARDWSELPLDALSSIFIKLGAVEILMGAGLVCHSWLHAAKVLPDLWRSVIMVRDAVVADKDESVLCAMAKVALDRSDGQLKVFLAKQFVTDELLNYIGDRSPSLKSIGLISCPDVTNQGFTHLTTRSPLLEDLVLVHCRNVGGDAYEATGVACGATLKRLVLRKGWYDQRGGALGIATMRELRDLSLVGSDITTDELAAVVDACPHLERLRVNDCYNVVVDDALRAKCAGIKDLTLPSVQ</sequence>
<dbReference type="Gramene" id="TuG1812G0300000828.01.T01">
    <property type="protein sequence ID" value="TuG1812G0300000828.01.T01"/>
    <property type="gene ID" value="TuG1812G0300000828.01"/>
</dbReference>
<accession>A0A8R7PP08</accession>
<evidence type="ECO:0000313" key="3">
    <source>
        <dbReference type="Proteomes" id="UP000015106"/>
    </source>
</evidence>
<proteinExistence type="predicted"/>
<dbReference type="PANTHER" id="PTHR38926:SF71">
    <property type="entry name" value="OS08G0194350 PROTEIN"/>
    <property type="match status" value="1"/>
</dbReference>
<dbReference type="SUPFAM" id="SSF81383">
    <property type="entry name" value="F-box domain"/>
    <property type="match status" value="1"/>
</dbReference>
<protein>
    <recommendedName>
        <fullName evidence="1">F-box/LRR-repeat protein 15/At3g58940/PEG3-like LRR domain-containing protein</fullName>
    </recommendedName>
</protein>
<dbReference type="SUPFAM" id="SSF52047">
    <property type="entry name" value="RNI-like"/>
    <property type="match status" value="1"/>
</dbReference>